<dbReference type="OrthoDB" id="9802453at2"/>
<dbReference type="InterPro" id="IPR023865">
    <property type="entry name" value="Aliphatic_acid_kinase_CS"/>
</dbReference>
<keyword evidence="7 9" id="KW-0067">ATP-binding</keyword>
<dbReference type="Pfam" id="PF00871">
    <property type="entry name" value="Acetate_kinase"/>
    <property type="match status" value="1"/>
</dbReference>
<feature type="site" description="Transition state stabilizer" evidence="9">
    <location>
        <position position="181"/>
    </location>
</feature>
<feature type="binding site" evidence="9">
    <location>
        <position position="386"/>
    </location>
    <ligand>
        <name>Mg(2+)</name>
        <dbReference type="ChEBI" id="CHEBI:18420"/>
    </ligand>
</feature>
<dbReference type="SUPFAM" id="SSF53067">
    <property type="entry name" value="Actin-like ATPase domain"/>
    <property type="match status" value="2"/>
</dbReference>
<comment type="catalytic activity">
    <reaction evidence="9">
        <text>acetate + ATP = acetyl phosphate + ADP</text>
        <dbReference type="Rhea" id="RHEA:11352"/>
        <dbReference type="ChEBI" id="CHEBI:22191"/>
        <dbReference type="ChEBI" id="CHEBI:30089"/>
        <dbReference type="ChEBI" id="CHEBI:30616"/>
        <dbReference type="ChEBI" id="CHEBI:456216"/>
        <dbReference type="EC" id="2.7.2.1"/>
    </reaction>
</comment>
<dbReference type="GO" id="GO:0005524">
    <property type="term" value="F:ATP binding"/>
    <property type="evidence" value="ECO:0007669"/>
    <property type="project" value="UniProtKB-KW"/>
</dbReference>
<dbReference type="CDD" id="cd24010">
    <property type="entry name" value="ASKHA_NBD_AcK_PK"/>
    <property type="match status" value="1"/>
</dbReference>
<keyword evidence="3 9" id="KW-0808">Transferase</keyword>
<dbReference type="EMBL" id="PDKR01000001">
    <property type="protein sequence ID" value="PPI88890.1"/>
    <property type="molecule type" value="Genomic_DNA"/>
</dbReference>
<comment type="subcellular location">
    <subcellularLocation>
        <location evidence="9">Cytoplasm</location>
    </subcellularLocation>
</comment>
<dbReference type="GO" id="GO:0000287">
    <property type="term" value="F:magnesium ion binding"/>
    <property type="evidence" value="ECO:0007669"/>
    <property type="project" value="UniProtKB-UniRule"/>
</dbReference>
<dbReference type="GO" id="GO:0006083">
    <property type="term" value="P:acetate metabolic process"/>
    <property type="evidence" value="ECO:0007669"/>
    <property type="project" value="TreeGrafter"/>
</dbReference>
<dbReference type="HAMAP" id="MF_00020">
    <property type="entry name" value="Acetate_kinase"/>
    <property type="match status" value="1"/>
</dbReference>
<dbReference type="InterPro" id="IPR043129">
    <property type="entry name" value="ATPase_NBD"/>
</dbReference>
<feature type="binding site" evidence="9">
    <location>
        <position position="17"/>
    </location>
    <ligand>
        <name>ATP</name>
        <dbReference type="ChEBI" id="CHEBI:30616"/>
    </ligand>
</feature>
<dbReference type="FunFam" id="3.30.420.40:FF:000042">
    <property type="entry name" value="Acetate kinase"/>
    <property type="match status" value="1"/>
</dbReference>
<dbReference type="PRINTS" id="PR00471">
    <property type="entry name" value="ACETATEKNASE"/>
</dbReference>
<evidence type="ECO:0000313" key="12">
    <source>
        <dbReference type="Proteomes" id="UP000295937"/>
    </source>
</evidence>
<proteinExistence type="inferred from homology"/>
<dbReference type="PROSITE" id="PS01075">
    <property type="entry name" value="ACETATE_KINASE_1"/>
    <property type="match status" value="1"/>
</dbReference>
<reference evidence="11 12" key="1">
    <citation type="journal article" date="2018" name="Genome Biol. Evol.">
        <title>Cladogenesis and Genomic Streamlining in Extracellular Endosymbionts of Tropical Stink Bugs.</title>
        <authorList>
            <person name="Otero-Bravo A."/>
            <person name="Goffredi S."/>
            <person name="Sabree Z.L."/>
        </authorList>
    </citation>
    <scope>NUCLEOTIDE SEQUENCE [LARGE SCALE GENOMIC DNA]</scope>
    <source>
        <strain evidence="11 12">SoEO</strain>
    </source>
</reference>
<comment type="similarity">
    <text evidence="1 9 10">Belongs to the acetokinase family.</text>
</comment>
<dbReference type="PIRSF" id="PIRSF000722">
    <property type="entry name" value="Acetate_prop_kin"/>
    <property type="match status" value="1"/>
</dbReference>
<feature type="binding site" evidence="9">
    <location>
        <begin position="332"/>
        <end position="336"/>
    </location>
    <ligand>
        <name>ATP</name>
        <dbReference type="ChEBI" id="CHEBI:30616"/>
    </ligand>
</feature>
<feature type="binding site" evidence="9">
    <location>
        <position position="90"/>
    </location>
    <ligand>
        <name>substrate</name>
    </ligand>
</feature>
<dbReference type="InterPro" id="IPR004372">
    <property type="entry name" value="Ac/propionate_kinase"/>
</dbReference>
<feature type="binding site" evidence="9">
    <location>
        <begin position="209"/>
        <end position="213"/>
    </location>
    <ligand>
        <name>ATP</name>
        <dbReference type="ChEBI" id="CHEBI:30616"/>
    </ligand>
</feature>
<evidence type="ECO:0000256" key="10">
    <source>
        <dbReference type="RuleBase" id="RU003835"/>
    </source>
</evidence>
<evidence type="ECO:0000256" key="7">
    <source>
        <dbReference type="ARBA" id="ARBA00022840"/>
    </source>
</evidence>
<evidence type="ECO:0000256" key="5">
    <source>
        <dbReference type="ARBA" id="ARBA00022741"/>
    </source>
</evidence>
<accession>A0A2P5T2W8</accession>
<feature type="site" description="Transition state stabilizer" evidence="9">
    <location>
        <position position="242"/>
    </location>
</feature>
<dbReference type="NCBIfam" id="TIGR00016">
    <property type="entry name" value="ackA"/>
    <property type="match status" value="1"/>
</dbReference>
<comment type="function">
    <text evidence="9">Catalyzes the formation of acetyl phosphate from acetate and ATP. Can also catalyze the reverse reaction.</text>
</comment>
<gene>
    <name evidence="9" type="primary">ackA</name>
    <name evidence="11" type="ORF">CRV09_01120</name>
</gene>
<dbReference type="RefSeq" id="WP_136132317.1">
    <property type="nucleotide sequence ID" value="NZ_PDKR01000001.1"/>
</dbReference>
<feature type="binding site" evidence="9">
    <location>
        <begin position="284"/>
        <end position="286"/>
    </location>
    <ligand>
        <name>ATP</name>
        <dbReference type="ChEBI" id="CHEBI:30616"/>
    </ligand>
</feature>
<evidence type="ECO:0000256" key="4">
    <source>
        <dbReference type="ARBA" id="ARBA00022723"/>
    </source>
</evidence>
<evidence type="ECO:0000256" key="2">
    <source>
        <dbReference type="ARBA" id="ARBA00022490"/>
    </source>
</evidence>
<dbReference type="AlphaFoldDB" id="A0A2P5T2W8"/>
<feature type="active site" description="Proton donor/acceptor" evidence="9">
    <location>
        <position position="149"/>
    </location>
</feature>
<dbReference type="PANTHER" id="PTHR21060:SF21">
    <property type="entry name" value="ACETATE KINASE"/>
    <property type="match status" value="1"/>
</dbReference>
<dbReference type="PANTHER" id="PTHR21060">
    <property type="entry name" value="ACETATE KINASE"/>
    <property type="match status" value="1"/>
</dbReference>
<comment type="subunit">
    <text evidence="9">Homodimer.</text>
</comment>
<comment type="caution">
    <text evidence="11">The sequence shown here is derived from an EMBL/GenBank/DDBJ whole genome shotgun (WGS) entry which is preliminary data.</text>
</comment>
<dbReference type="Gene3D" id="3.30.420.40">
    <property type="match status" value="2"/>
</dbReference>
<comment type="pathway">
    <text evidence="9">Metabolic intermediate biosynthesis; acetyl-CoA biosynthesis; acetyl-CoA from acetate: step 1/2.</text>
</comment>
<evidence type="ECO:0000256" key="8">
    <source>
        <dbReference type="ARBA" id="ARBA00022842"/>
    </source>
</evidence>
<organism evidence="11 12">
    <name type="scientific">Candidatus Pantoea edessiphila</name>
    <dbReference type="NCBI Taxonomy" id="2044610"/>
    <lineage>
        <taxon>Bacteria</taxon>
        <taxon>Pseudomonadati</taxon>
        <taxon>Pseudomonadota</taxon>
        <taxon>Gammaproteobacteria</taxon>
        <taxon>Enterobacterales</taxon>
        <taxon>Erwiniaceae</taxon>
        <taxon>Pantoea</taxon>
    </lineage>
</organism>
<keyword evidence="8 9" id="KW-0460">Magnesium</keyword>
<name>A0A2P5T2W8_9GAMM</name>
<evidence type="ECO:0000256" key="1">
    <source>
        <dbReference type="ARBA" id="ARBA00008748"/>
    </source>
</evidence>
<keyword evidence="4 9" id="KW-0479">Metal-binding</keyword>
<dbReference type="InterPro" id="IPR000890">
    <property type="entry name" value="Aliphatic_acid_kin_short-chain"/>
</dbReference>
<dbReference type="GO" id="GO:0005829">
    <property type="term" value="C:cytosol"/>
    <property type="evidence" value="ECO:0007669"/>
    <property type="project" value="TreeGrafter"/>
</dbReference>
<comment type="cofactor">
    <cofactor evidence="9">
        <name>Mg(2+)</name>
        <dbReference type="ChEBI" id="CHEBI:18420"/>
    </cofactor>
    <cofactor evidence="9">
        <name>Mn(2+)</name>
        <dbReference type="ChEBI" id="CHEBI:29035"/>
    </cofactor>
    <text evidence="9">Mg(2+). Can also accept Mn(2+).</text>
</comment>
<dbReference type="GO" id="GO:0008776">
    <property type="term" value="F:acetate kinase activity"/>
    <property type="evidence" value="ECO:0007669"/>
    <property type="project" value="UniProtKB-UniRule"/>
</dbReference>
<dbReference type="UniPathway" id="UPA00340">
    <property type="reaction ID" value="UER00458"/>
</dbReference>
<dbReference type="PROSITE" id="PS01076">
    <property type="entry name" value="ACETATE_KINASE_2"/>
    <property type="match status" value="1"/>
</dbReference>
<protein>
    <recommendedName>
        <fullName evidence="9">Acetate kinase</fullName>
        <ecNumber evidence="9">2.7.2.1</ecNumber>
    </recommendedName>
    <alternativeName>
        <fullName evidence="9">Acetokinase</fullName>
    </alternativeName>
</protein>
<keyword evidence="5 9" id="KW-0547">Nucleotide-binding</keyword>
<dbReference type="GO" id="GO:0006085">
    <property type="term" value="P:acetyl-CoA biosynthetic process"/>
    <property type="evidence" value="ECO:0007669"/>
    <property type="project" value="UniProtKB-UniRule"/>
</dbReference>
<evidence type="ECO:0000313" key="11">
    <source>
        <dbReference type="EMBL" id="PPI88890.1"/>
    </source>
</evidence>
<feature type="binding site" evidence="9">
    <location>
        <position position="10"/>
    </location>
    <ligand>
        <name>Mg(2+)</name>
        <dbReference type="ChEBI" id="CHEBI:18420"/>
    </ligand>
</feature>
<evidence type="ECO:0000256" key="6">
    <source>
        <dbReference type="ARBA" id="ARBA00022777"/>
    </source>
</evidence>
<dbReference type="EC" id="2.7.2.1" evidence="9"/>
<dbReference type="Proteomes" id="UP000295937">
    <property type="component" value="Unassembled WGS sequence"/>
</dbReference>
<keyword evidence="2 9" id="KW-0963">Cytoplasm</keyword>
<evidence type="ECO:0000256" key="3">
    <source>
        <dbReference type="ARBA" id="ARBA00022679"/>
    </source>
</evidence>
<keyword evidence="6 9" id="KW-0418">Kinase</keyword>
<sequence length="399" mass="45200">MLNKLILVLNCGSSSIKFTIINSSGNRYLSGLAECFYLSETRIKWQFEYQKQEKILNKGTTYQETLKFIMSEILQQKPKLLSKINAIGHRIVHGGRYINSSLIINKDVIKMIKNATLFAPLHIPAHLIGISESMKKFPHLSKRNVAVFDTTFHKTIPESSYLYALPYRFYKDHGIRRYGAHGISHLYVMQQTAKILQKKQKELNIITCHLGNGCSISAIRNGICVDTSMGLTPLEGLVMGTRSGDIDPSIIFFMHNSLGMTTEKIHELLTKESGLLGLTGITSDCRYIEDNYKIKEEAKRAMDVFCHRVAKYIGSYTTLMNSRLDALVFTGGIGENSAMVRNFVLKKLKILNFKLNHNLNLNNRFGKAGFINIKNYRPILVIPTNEELIIAKETVNLTK</sequence>
<evidence type="ECO:0000256" key="9">
    <source>
        <dbReference type="HAMAP-Rule" id="MF_00020"/>
    </source>
</evidence>